<accession>A0A0C2MZ93</accession>
<organism evidence="1 2">
    <name type="scientific">Thelohanellus kitauei</name>
    <name type="common">Myxosporean</name>
    <dbReference type="NCBI Taxonomy" id="669202"/>
    <lineage>
        <taxon>Eukaryota</taxon>
        <taxon>Metazoa</taxon>
        <taxon>Cnidaria</taxon>
        <taxon>Myxozoa</taxon>
        <taxon>Myxosporea</taxon>
        <taxon>Bivalvulida</taxon>
        <taxon>Platysporina</taxon>
        <taxon>Myxobolidae</taxon>
        <taxon>Thelohanellus</taxon>
    </lineage>
</organism>
<dbReference type="Proteomes" id="UP000031668">
    <property type="component" value="Unassembled WGS sequence"/>
</dbReference>
<proteinExistence type="predicted"/>
<sequence>MMEGGGLYNALRQDVLRQTGCAKTIDDWDVRVDVLGQFSAYFLDSEQKISNLYILYSETMTWEDVVVAQNDISITGYITKYSTVKTDILTTKLSYTDEGEKGYIITKLLLDYNSEIGKQIPPIGFVASEIPLRVSQVVHGVTQKIDVYVNYIAVGFKKSLVIVFEI</sequence>
<comment type="caution">
    <text evidence="1">The sequence shown here is derived from an EMBL/GenBank/DDBJ whole genome shotgun (WGS) entry which is preliminary data.</text>
</comment>
<dbReference type="AlphaFoldDB" id="A0A0C2MZ93"/>
<keyword evidence="2" id="KW-1185">Reference proteome</keyword>
<name>A0A0C2MZ93_THEKT</name>
<gene>
    <name evidence="1" type="ORF">RF11_03628</name>
</gene>
<protein>
    <submittedName>
        <fullName evidence="1">Uncharacterized protein</fullName>
    </submittedName>
</protein>
<evidence type="ECO:0000313" key="1">
    <source>
        <dbReference type="EMBL" id="KII66967.1"/>
    </source>
</evidence>
<dbReference type="EMBL" id="JWZT01003367">
    <property type="protein sequence ID" value="KII66967.1"/>
    <property type="molecule type" value="Genomic_DNA"/>
</dbReference>
<evidence type="ECO:0000313" key="2">
    <source>
        <dbReference type="Proteomes" id="UP000031668"/>
    </source>
</evidence>
<reference evidence="1 2" key="1">
    <citation type="journal article" date="2014" name="Genome Biol. Evol.">
        <title>The genome of the myxosporean Thelohanellus kitauei shows adaptations to nutrient acquisition within its fish host.</title>
        <authorList>
            <person name="Yang Y."/>
            <person name="Xiong J."/>
            <person name="Zhou Z."/>
            <person name="Huo F."/>
            <person name="Miao W."/>
            <person name="Ran C."/>
            <person name="Liu Y."/>
            <person name="Zhang J."/>
            <person name="Feng J."/>
            <person name="Wang M."/>
            <person name="Wang M."/>
            <person name="Wang L."/>
            <person name="Yao B."/>
        </authorList>
    </citation>
    <scope>NUCLEOTIDE SEQUENCE [LARGE SCALE GENOMIC DNA]</scope>
    <source>
        <strain evidence="1">Wuqing</strain>
    </source>
</reference>